<comment type="caution">
    <text evidence="3">The sequence shown here is derived from an EMBL/GenBank/DDBJ whole genome shotgun (WGS) entry which is preliminary data.</text>
</comment>
<evidence type="ECO:0000259" key="2">
    <source>
        <dbReference type="Pfam" id="PF25164"/>
    </source>
</evidence>
<organism evidence="3 4">
    <name type="scientific">Enterococcus villorum</name>
    <dbReference type="NCBI Taxonomy" id="112904"/>
    <lineage>
        <taxon>Bacteria</taxon>
        <taxon>Bacillati</taxon>
        <taxon>Bacillota</taxon>
        <taxon>Bacilli</taxon>
        <taxon>Lactobacillales</taxon>
        <taxon>Enterococcaceae</taxon>
        <taxon>Enterococcus</taxon>
    </lineage>
</organism>
<feature type="domain" description="Competence protein CoiA-like N-terminal" evidence="2">
    <location>
        <begin position="12"/>
        <end position="53"/>
    </location>
</feature>
<evidence type="ECO:0000313" key="3">
    <source>
        <dbReference type="EMBL" id="OQO70666.1"/>
    </source>
</evidence>
<gene>
    <name evidence="3" type="ORF">BH747_04485</name>
</gene>
<dbReference type="RefSeq" id="WP_241546187.1">
    <property type="nucleotide sequence ID" value="NZ_MJEA01000003.1"/>
</dbReference>
<dbReference type="Pfam" id="PF25164">
    <property type="entry name" value="CoiA_N"/>
    <property type="match status" value="1"/>
</dbReference>
<proteinExistence type="predicted"/>
<dbReference type="EMBL" id="MJEA01000003">
    <property type="protein sequence ID" value="OQO70666.1"/>
    <property type="molecule type" value="Genomic_DNA"/>
</dbReference>
<reference evidence="3 4" key="1">
    <citation type="journal article" date="2017" name="BMC Microbiol.">
        <title>Comparative genomics of Enterococcus spp. isolated from bovine feces.</title>
        <authorList>
            <person name="Beukers A.G."/>
            <person name="Zaheer R."/>
            <person name="Goji N."/>
            <person name="Amoako K.K."/>
            <person name="Chaves A.V."/>
            <person name="Ward M.P."/>
            <person name="McAllister T.A."/>
        </authorList>
    </citation>
    <scope>NUCLEOTIDE SEQUENCE [LARGE SCALE GENOMIC DNA]</scope>
    <source>
        <strain evidence="3 4">F1129D 143</strain>
    </source>
</reference>
<dbReference type="AlphaFoldDB" id="A0A1V8YED2"/>
<dbReference type="InterPro" id="IPR057253">
    <property type="entry name" value="CoiA-like_N"/>
</dbReference>
<dbReference type="InterPro" id="IPR010330">
    <property type="entry name" value="CoiA_nuc"/>
</dbReference>
<sequence>MMIAVDEMNKRYVASECKKHQALYCPGCQEPVILKIGKQKKAHFAHQNRKNCQGLSEGETSEHLELKKIFFDWCLKTVHDRPIQLESSLPSLLQRPDILCGRLAVEIQCSSISYMKVAERTKGYLMNGYSVWWVLGSSFLKKDHLTSREKYFYLYNEKRKLHVWKLDWLTKKLWLFYCVKESIEGKMTCEKMSWSFGSESPIQLLANDQNSCTLKKVSSKTIGKKWLQKKLYYRQSKYLSLQKECYLRGKHLLYLSAWIYEDSQFFFYFKEKIFFYRLLFEEVMNEQMGRSKQWRYINWLQKIEPNKINWIFPMINKKMIYALFYKECEEIFFV</sequence>
<evidence type="ECO:0000313" key="4">
    <source>
        <dbReference type="Proteomes" id="UP000192477"/>
    </source>
</evidence>
<dbReference type="Pfam" id="PF06054">
    <property type="entry name" value="CoiA_nuc"/>
    <property type="match status" value="1"/>
</dbReference>
<protein>
    <recommendedName>
        <fullName evidence="5">Competence protein CoiA</fullName>
    </recommendedName>
</protein>
<dbReference type="STRING" id="112904.BH747_04485"/>
<dbReference type="Proteomes" id="UP000192477">
    <property type="component" value="Unassembled WGS sequence"/>
</dbReference>
<accession>A0A1V8YED2</accession>
<feature type="domain" description="Competence protein CoiA nuclease-like" evidence="1">
    <location>
        <begin position="59"/>
        <end position="179"/>
    </location>
</feature>
<evidence type="ECO:0008006" key="5">
    <source>
        <dbReference type="Google" id="ProtNLM"/>
    </source>
</evidence>
<evidence type="ECO:0000259" key="1">
    <source>
        <dbReference type="Pfam" id="PF06054"/>
    </source>
</evidence>
<name>A0A1V8YED2_9ENTE</name>